<dbReference type="NCBIfam" id="NF007626">
    <property type="entry name" value="PRK10286.1"/>
    <property type="match status" value="1"/>
</dbReference>
<dbReference type="CDD" id="cd06445">
    <property type="entry name" value="ATase"/>
    <property type="match status" value="1"/>
</dbReference>
<sequence length="194" mass="21118">MLMLKSETIDTPLGDLEIITDPQGQLRALEWADFHHRLLQLLVRHYGPDQSSTLSAASPAKSNAKPGFSLHQESVEENIKQRISDYFAGDLAAIDALPVATAGTEFQRTVWKMLRTIPCGQIMTYGQMAAQLGNPGASRAVGLANGSNPISVVVPCHRVIGSNGTLTGYAGGVERKKWLLVHEGYLFDQQNSLF</sequence>
<dbReference type="EC" id="2.1.1.63" evidence="8"/>
<dbReference type="InterPro" id="IPR023546">
    <property type="entry name" value="MGMT"/>
</dbReference>
<dbReference type="GO" id="GO:0032259">
    <property type="term" value="P:methylation"/>
    <property type="evidence" value="ECO:0007669"/>
    <property type="project" value="UniProtKB-KW"/>
</dbReference>
<keyword evidence="5 8" id="KW-0227">DNA damage</keyword>
<dbReference type="InterPro" id="IPR014048">
    <property type="entry name" value="MethylDNA_cys_MeTrfase_DNA-bd"/>
</dbReference>
<evidence type="ECO:0000259" key="9">
    <source>
        <dbReference type="Pfam" id="PF01035"/>
    </source>
</evidence>
<dbReference type="OrthoDB" id="9802228at2"/>
<dbReference type="GO" id="GO:0006307">
    <property type="term" value="P:DNA alkylation repair"/>
    <property type="evidence" value="ECO:0007669"/>
    <property type="project" value="UniProtKB-UniRule"/>
</dbReference>
<evidence type="ECO:0000256" key="3">
    <source>
        <dbReference type="ARBA" id="ARBA00022603"/>
    </source>
</evidence>
<dbReference type="Gene3D" id="1.10.10.10">
    <property type="entry name" value="Winged helix-like DNA-binding domain superfamily/Winged helix DNA-binding domain"/>
    <property type="match status" value="1"/>
</dbReference>
<dbReference type="InterPro" id="IPR001497">
    <property type="entry name" value="MethylDNA_cys_MeTrfase_AS"/>
</dbReference>
<dbReference type="InterPro" id="IPR036388">
    <property type="entry name" value="WH-like_DNA-bd_sf"/>
</dbReference>
<dbReference type="SUPFAM" id="SSF46767">
    <property type="entry name" value="Methylated DNA-protein cysteine methyltransferase, C-terminal domain"/>
    <property type="match status" value="1"/>
</dbReference>
<keyword evidence="3 8" id="KW-0489">Methyltransferase</keyword>
<comment type="catalytic activity">
    <reaction evidence="1 8">
        <text>a 4-O-methyl-thymidine in DNA + L-cysteinyl-[protein] = a thymidine in DNA + S-methyl-L-cysteinyl-[protein]</text>
        <dbReference type="Rhea" id="RHEA:53428"/>
        <dbReference type="Rhea" id="RHEA-COMP:10131"/>
        <dbReference type="Rhea" id="RHEA-COMP:10132"/>
        <dbReference type="Rhea" id="RHEA-COMP:13555"/>
        <dbReference type="Rhea" id="RHEA-COMP:13556"/>
        <dbReference type="ChEBI" id="CHEBI:29950"/>
        <dbReference type="ChEBI" id="CHEBI:82612"/>
        <dbReference type="ChEBI" id="CHEBI:137386"/>
        <dbReference type="ChEBI" id="CHEBI:137387"/>
        <dbReference type="EC" id="2.1.1.63"/>
    </reaction>
</comment>
<dbReference type="GO" id="GO:0005737">
    <property type="term" value="C:cytoplasm"/>
    <property type="evidence" value="ECO:0007669"/>
    <property type="project" value="UniProtKB-SubCell"/>
</dbReference>
<dbReference type="EMBL" id="JMPJ01000047">
    <property type="protein sequence ID" value="KFC81719.1"/>
    <property type="molecule type" value="Genomic_DNA"/>
</dbReference>
<feature type="domain" description="Methylated-DNA-[protein]-cysteine S-methyltransferase DNA binding" evidence="9">
    <location>
        <begin position="105"/>
        <end position="184"/>
    </location>
</feature>
<comment type="function">
    <text evidence="8">Involved in the cellular defense against the biological effects of O6-methylguanine (O6-MeG) and O4-methylthymine (O4-MeT) in DNA. Repairs the methylated nucleobase in DNA by stoichiometrically transferring the methyl group to a cysteine residue in the enzyme. This is a suicide reaction: the enzyme is irreversibly inactivated.</text>
</comment>
<evidence type="ECO:0000256" key="4">
    <source>
        <dbReference type="ARBA" id="ARBA00022679"/>
    </source>
</evidence>
<evidence type="ECO:0000256" key="2">
    <source>
        <dbReference type="ARBA" id="ARBA00022490"/>
    </source>
</evidence>
<dbReference type="GO" id="GO:0003908">
    <property type="term" value="F:methylated-DNA-[protein]-cysteine S-methyltransferase activity"/>
    <property type="evidence" value="ECO:0007669"/>
    <property type="project" value="UniProtKB-UniRule"/>
</dbReference>
<dbReference type="PANTHER" id="PTHR10815">
    <property type="entry name" value="METHYLATED-DNA--PROTEIN-CYSTEINE METHYLTRANSFERASE"/>
    <property type="match status" value="1"/>
</dbReference>
<evidence type="ECO:0000313" key="10">
    <source>
        <dbReference type="EMBL" id="KFC81719.1"/>
    </source>
</evidence>
<feature type="active site" description="Nucleophile; methyl group acceptor" evidence="8">
    <location>
        <position position="156"/>
    </location>
</feature>
<dbReference type="FunFam" id="1.10.10.10:FF:000337">
    <property type="entry name" value="Methylated-DNA--protein-cysteine methyltransferase"/>
    <property type="match status" value="1"/>
</dbReference>
<proteinExistence type="inferred from homology"/>
<evidence type="ECO:0000313" key="11">
    <source>
        <dbReference type="Proteomes" id="UP000028640"/>
    </source>
</evidence>
<keyword evidence="2 8" id="KW-0963">Cytoplasm</keyword>
<comment type="catalytic activity">
    <reaction evidence="7 8">
        <text>a 6-O-methyl-2'-deoxyguanosine in DNA + L-cysteinyl-[protein] = S-methyl-L-cysteinyl-[protein] + a 2'-deoxyguanosine in DNA</text>
        <dbReference type="Rhea" id="RHEA:24000"/>
        <dbReference type="Rhea" id="RHEA-COMP:10131"/>
        <dbReference type="Rhea" id="RHEA-COMP:10132"/>
        <dbReference type="Rhea" id="RHEA-COMP:11367"/>
        <dbReference type="Rhea" id="RHEA-COMP:11368"/>
        <dbReference type="ChEBI" id="CHEBI:29950"/>
        <dbReference type="ChEBI" id="CHEBI:82612"/>
        <dbReference type="ChEBI" id="CHEBI:85445"/>
        <dbReference type="ChEBI" id="CHEBI:85448"/>
        <dbReference type="EC" id="2.1.1.63"/>
    </reaction>
</comment>
<dbReference type="PANTHER" id="PTHR10815:SF5">
    <property type="entry name" value="METHYLATED-DNA--PROTEIN-CYSTEINE METHYLTRANSFERASE"/>
    <property type="match status" value="1"/>
</dbReference>
<comment type="miscellaneous">
    <text evidence="8">This enzyme catalyzes only one turnover and therefore is not strictly catalytic. According to one definition, an enzyme is a biocatalyst that acts repeatedly and over many reaction cycles.</text>
</comment>
<comment type="subcellular location">
    <subcellularLocation>
        <location evidence="8">Cytoplasm</location>
    </subcellularLocation>
</comment>
<evidence type="ECO:0000256" key="1">
    <source>
        <dbReference type="ARBA" id="ARBA00001286"/>
    </source>
</evidence>
<keyword evidence="11" id="KW-1185">Reference proteome</keyword>
<comment type="caution">
    <text evidence="10">The sequence shown here is derived from an EMBL/GenBank/DDBJ whole genome shotgun (WGS) entry which is preliminary data.</text>
</comment>
<evidence type="ECO:0000256" key="7">
    <source>
        <dbReference type="ARBA" id="ARBA00049348"/>
    </source>
</evidence>
<evidence type="ECO:0000256" key="5">
    <source>
        <dbReference type="ARBA" id="ARBA00022763"/>
    </source>
</evidence>
<dbReference type="Proteomes" id="UP000028640">
    <property type="component" value="Unassembled WGS sequence"/>
</dbReference>
<dbReference type="InterPro" id="IPR036217">
    <property type="entry name" value="MethylDNA_cys_MeTrfase_DNAb"/>
</dbReference>
<dbReference type="NCBIfam" id="TIGR00589">
    <property type="entry name" value="ogt"/>
    <property type="match status" value="1"/>
</dbReference>
<dbReference type="Gene3D" id="3.30.160.70">
    <property type="entry name" value="Methylated DNA-protein cysteine methyltransferase domain"/>
    <property type="match status" value="1"/>
</dbReference>
<reference evidence="10 11" key="1">
    <citation type="submission" date="2014-05" db="EMBL/GenBank/DDBJ databases">
        <title>ATOL: Assembling a taxonomically balanced genome-scale reconstruction of the evolutionary history of the Enterobacteriaceae.</title>
        <authorList>
            <person name="Plunkett G.III."/>
            <person name="Neeno-Eckwall E.C."/>
            <person name="Glasner J.D."/>
            <person name="Perna N.T."/>
        </authorList>
    </citation>
    <scope>NUCLEOTIDE SEQUENCE [LARGE SCALE GENOMIC DNA]</scope>
    <source>
        <strain evidence="10 11">ATCC 33852</strain>
    </source>
</reference>
<evidence type="ECO:0000256" key="8">
    <source>
        <dbReference type="HAMAP-Rule" id="MF_00772"/>
    </source>
</evidence>
<comment type="similarity">
    <text evidence="8">Belongs to the MGMT family.</text>
</comment>
<dbReference type="InterPro" id="IPR036631">
    <property type="entry name" value="MGMT_N_sf"/>
</dbReference>
<evidence type="ECO:0000256" key="6">
    <source>
        <dbReference type="ARBA" id="ARBA00023204"/>
    </source>
</evidence>
<dbReference type="eggNOG" id="COG0350">
    <property type="taxonomic scope" value="Bacteria"/>
</dbReference>
<dbReference type="SUPFAM" id="SSF53155">
    <property type="entry name" value="Methylated DNA-protein cysteine methyltransferase domain"/>
    <property type="match status" value="1"/>
</dbReference>
<accession>A0A085GDC4</accession>
<protein>
    <recommendedName>
        <fullName evidence="8">Methylated-DNA--protein-cysteine methyltransferase</fullName>
        <ecNumber evidence="8">2.1.1.63</ecNumber>
    </recommendedName>
    <alternativeName>
        <fullName evidence="8">6-O-methylguanine-DNA methyltransferase</fullName>
        <shortName evidence="8">MGMT</shortName>
    </alternativeName>
    <alternativeName>
        <fullName evidence="8">O-6-methylguanine-DNA-alkyltransferase</fullName>
    </alternativeName>
</protein>
<dbReference type="STRING" id="910964.GEAM_1702"/>
<keyword evidence="6 8" id="KW-0234">DNA repair</keyword>
<gene>
    <name evidence="10" type="ORF">GEAM_1702</name>
</gene>
<name>A0A085GDC4_EWIA3</name>
<organism evidence="10 11">
    <name type="scientific">Ewingella americana (strain ATCC 33852 / DSM 4580 / CCUG 14506 / JCM 5911 / LMG 7869 / NCTC 12157 / CDC 1468-78)</name>
    <dbReference type="NCBI Taxonomy" id="910964"/>
    <lineage>
        <taxon>Bacteria</taxon>
        <taxon>Pseudomonadati</taxon>
        <taxon>Pseudomonadota</taxon>
        <taxon>Gammaproteobacteria</taxon>
        <taxon>Enterobacterales</taxon>
        <taxon>Yersiniaceae</taxon>
        <taxon>Ewingella</taxon>
    </lineage>
</organism>
<keyword evidence="4 8" id="KW-0808">Transferase</keyword>
<dbReference type="HAMAP" id="MF_00772">
    <property type="entry name" value="OGT"/>
    <property type="match status" value="1"/>
</dbReference>
<dbReference type="Pfam" id="PF01035">
    <property type="entry name" value="DNA_binding_1"/>
    <property type="match status" value="1"/>
</dbReference>
<dbReference type="AlphaFoldDB" id="A0A085GDC4"/>
<dbReference type="PROSITE" id="PS00374">
    <property type="entry name" value="MGMT"/>
    <property type="match status" value="1"/>
</dbReference>